<dbReference type="PANTHER" id="PTHR43685:SF11">
    <property type="entry name" value="GLYCOSYLTRANSFERASE TAGX-RELATED"/>
    <property type="match status" value="1"/>
</dbReference>
<proteinExistence type="predicted"/>
<dbReference type="GO" id="GO:0016740">
    <property type="term" value="F:transferase activity"/>
    <property type="evidence" value="ECO:0007669"/>
    <property type="project" value="UniProtKB-KW"/>
</dbReference>
<feature type="domain" description="Glycosyltransferase 2-like" evidence="1">
    <location>
        <begin position="27"/>
        <end position="138"/>
    </location>
</feature>
<accession>A0A7C2JYY7</accession>
<reference evidence="2" key="1">
    <citation type="journal article" date="2020" name="mSystems">
        <title>Genome- and Community-Level Interaction Insights into Carbon Utilization and Element Cycling Functions of Hydrothermarchaeota in Hydrothermal Sediment.</title>
        <authorList>
            <person name="Zhou Z."/>
            <person name="Liu Y."/>
            <person name="Xu W."/>
            <person name="Pan J."/>
            <person name="Luo Z.H."/>
            <person name="Li M."/>
        </authorList>
    </citation>
    <scope>NUCLEOTIDE SEQUENCE [LARGE SCALE GENOMIC DNA]</scope>
    <source>
        <strain evidence="2">SpSt-339</strain>
    </source>
</reference>
<dbReference type="InterPro" id="IPR001173">
    <property type="entry name" value="Glyco_trans_2-like"/>
</dbReference>
<dbReference type="Gene3D" id="3.90.550.10">
    <property type="entry name" value="Spore Coat Polysaccharide Biosynthesis Protein SpsA, Chain A"/>
    <property type="match status" value="1"/>
</dbReference>
<organism evidence="2">
    <name type="scientific">Schlesneria paludicola</name>
    <dbReference type="NCBI Taxonomy" id="360056"/>
    <lineage>
        <taxon>Bacteria</taxon>
        <taxon>Pseudomonadati</taxon>
        <taxon>Planctomycetota</taxon>
        <taxon>Planctomycetia</taxon>
        <taxon>Planctomycetales</taxon>
        <taxon>Planctomycetaceae</taxon>
        <taxon>Schlesneria</taxon>
    </lineage>
</organism>
<dbReference type="AlphaFoldDB" id="A0A7C2JYY7"/>
<dbReference type="InterPro" id="IPR029044">
    <property type="entry name" value="Nucleotide-diphossugar_trans"/>
</dbReference>
<evidence type="ECO:0000313" key="2">
    <source>
        <dbReference type="EMBL" id="HEN15182.1"/>
    </source>
</evidence>
<evidence type="ECO:0000259" key="1">
    <source>
        <dbReference type="Pfam" id="PF00535"/>
    </source>
</evidence>
<dbReference type="InterPro" id="IPR050834">
    <property type="entry name" value="Glycosyltransf_2"/>
</dbReference>
<keyword evidence="2" id="KW-0808">Transferase</keyword>
<comment type="caution">
    <text evidence="2">The sequence shown here is derived from an EMBL/GenBank/DDBJ whole genome shotgun (WGS) entry which is preliminary data.</text>
</comment>
<dbReference type="PANTHER" id="PTHR43685">
    <property type="entry name" value="GLYCOSYLTRANSFERASE"/>
    <property type="match status" value="1"/>
</dbReference>
<gene>
    <name evidence="2" type="ORF">ENQ76_06910</name>
</gene>
<dbReference type="SUPFAM" id="SSF53448">
    <property type="entry name" value="Nucleotide-diphospho-sugar transferases"/>
    <property type="match status" value="1"/>
</dbReference>
<sequence length="321" mass="36372">MMEPTLRRTFEVCGEPELRGMHQPLVSVIVPTFNQRIGAVRAVQSALAQTYPRCEIIVQDDGSTDGTAEAVGSLSPAISCQIQEHRGLGTARNNAIRRSRGELVALLDPDDVWTTDKLERCVGYLQARPDVDIVYSPTMPPTGEGECLAGWLLDELFDRNFIRDSAAVFHRRVWERVGGFDESLPLHVGHNFWVRAAVGQRFGLVPEPLVHAGHQPVLSRNELAHRIRIQVEMLYRFFEAQGGKERLDRFRAARTFARLGYAAGMRFLLEGDGTQAVRMLYGALICRPTPWIRVLYYAARLQRWWLNQPVYQEPPLVYVTC</sequence>
<dbReference type="EMBL" id="DSOK01000198">
    <property type="protein sequence ID" value="HEN15182.1"/>
    <property type="molecule type" value="Genomic_DNA"/>
</dbReference>
<name>A0A7C2JYY7_9PLAN</name>
<protein>
    <submittedName>
        <fullName evidence="2">Glycosyltransferase</fullName>
    </submittedName>
</protein>
<dbReference type="Pfam" id="PF00535">
    <property type="entry name" value="Glycos_transf_2"/>
    <property type="match status" value="1"/>
</dbReference>